<dbReference type="GO" id="GO:0022857">
    <property type="term" value="F:transmembrane transporter activity"/>
    <property type="evidence" value="ECO:0007669"/>
    <property type="project" value="InterPro"/>
</dbReference>
<dbReference type="GO" id="GO:0005886">
    <property type="term" value="C:plasma membrane"/>
    <property type="evidence" value="ECO:0007669"/>
    <property type="project" value="UniProtKB-SubCell"/>
</dbReference>
<evidence type="ECO:0000256" key="3">
    <source>
        <dbReference type="ARBA" id="ARBA00022989"/>
    </source>
</evidence>
<feature type="transmembrane region" description="Helical" evidence="5">
    <location>
        <begin position="177"/>
        <end position="195"/>
    </location>
</feature>
<feature type="transmembrane region" description="Helical" evidence="5">
    <location>
        <begin position="85"/>
        <end position="104"/>
    </location>
</feature>
<evidence type="ECO:0000256" key="1">
    <source>
        <dbReference type="ARBA" id="ARBA00004651"/>
    </source>
</evidence>
<feature type="transmembrane region" description="Helical" evidence="5">
    <location>
        <begin position="363"/>
        <end position="387"/>
    </location>
</feature>
<dbReference type="Pfam" id="PF07690">
    <property type="entry name" value="MFS_1"/>
    <property type="match status" value="1"/>
</dbReference>
<keyword evidence="3 5" id="KW-1133">Transmembrane helix</keyword>
<dbReference type="SUPFAM" id="SSF103473">
    <property type="entry name" value="MFS general substrate transporter"/>
    <property type="match status" value="1"/>
</dbReference>
<comment type="subcellular location">
    <subcellularLocation>
        <location evidence="1">Cell membrane</location>
        <topology evidence="1">Multi-pass membrane protein</topology>
    </subcellularLocation>
</comment>
<dbReference type="InterPro" id="IPR036259">
    <property type="entry name" value="MFS_trans_sf"/>
</dbReference>
<feature type="transmembrane region" description="Helical" evidence="5">
    <location>
        <begin position="408"/>
        <end position="430"/>
    </location>
</feature>
<dbReference type="RefSeq" id="WP_182842077.1">
    <property type="nucleotide sequence ID" value="NZ_BAAALP010000012.1"/>
</dbReference>
<evidence type="ECO:0000259" key="6">
    <source>
        <dbReference type="PROSITE" id="PS50850"/>
    </source>
</evidence>
<dbReference type="InterPro" id="IPR020846">
    <property type="entry name" value="MFS_dom"/>
</dbReference>
<dbReference type="Gene3D" id="1.20.1250.20">
    <property type="entry name" value="MFS general substrate transporter like domains"/>
    <property type="match status" value="1"/>
</dbReference>
<dbReference type="Gene3D" id="1.20.1720.10">
    <property type="entry name" value="Multidrug resistance protein D"/>
    <property type="match status" value="1"/>
</dbReference>
<dbReference type="InterPro" id="IPR011701">
    <property type="entry name" value="MFS"/>
</dbReference>
<sequence>MSVREAAETGTVHRWRWVALAALLTAEAMNLLDATVVTVAAPVVHADLGGAVSDVQWFGAAYTLPFAVLLLVGGRLGDLAGRRRMFVVGTGAFALASTACALATGPDALIAARAVQAAAAALAIPQTIGLIRVMFDGRELARAMGAIGPVMGLTAVCGPVLGAVVTHADLFGTSWRAAFLLNVPLAAAVLALAPLLREDRAPRPPRLDLPGAALAASGTGLVVYPLIQQGAGLWPLPLGAGSLAAFAFHQRARARRGRGSLVEPSLFRDRGFPAALATSTLFFAPTTGLTLVVALHVQLGHGGGVLTAGLTLLPWSCGLAVASWVAGTRLVPRHGSRVMFAGLAVFLLGLIIAVAVYDASRGWRLAALALCGVGSGLFTPAFFTTALSRVRPHETGSAAGLLNAVQQFGGTLGTALLGRVFLHALAAHSAAHAIRLTFWCATGMVAATAVAGAFMTARERR</sequence>
<feature type="domain" description="Major facilitator superfamily (MFS) profile" evidence="6">
    <location>
        <begin position="19"/>
        <end position="460"/>
    </location>
</feature>
<feature type="transmembrane region" description="Helical" evidence="5">
    <location>
        <begin position="55"/>
        <end position="73"/>
    </location>
</feature>
<gene>
    <name evidence="7" type="ORF">HNR61_001285</name>
</gene>
<protein>
    <submittedName>
        <fullName evidence="7">MFS family permease</fullName>
    </submittedName>
</protein>
<dbReference type="PANTHER" id="PTHR42718">
    <property type="entry name" value="MAJOR FACILITATOR SUPERFAMILY MULTIDRUG TRANSPORTER MFSC"/>
    <property type="match status" value="1"/>
</dbReference>
<dbReference type="AlphaFoldDB" id="A0A7W3LKA1"/>
<feature type="transmembrane region" description="Helical" evidence="5">
    <location>
        <begin position="110"/>
        <end position="131"/>
    </location>
</feature>
<organism evidence="7 8">
    <name type="scientific">Actinomadura namibiensis</name>
    <dbReference type="NCBI Taxonomy" id="182080"/>
    <lineage>
        <taxon>Bacteria</taxon>
        <taxon>Bacillati</taxon>
        <taxon>Actinomycetota</taxon>
        <taxon>Actinomycetes</taxon>
        <taxon>Streptosporangiales</taxon>
        <taxon>Thermomonosporaceae</taxon>
        <taxon>Actinomadura</taxon>
    </lineage>
</organism>
<reference evidence="7 8" key="1">
    <citation type="submission" date="2020-08" db="EMBL/GenBank/DDBJ databases">
        <title>Genomic Encyclopedia of Type Strains, Phase IV (KMG-IV): sequencing the most valuable type-strain genomes for metagenomic binning, comparative biology and taxonomic classification.</title>
        <authorList>
            <person name="Goeker M."/>
        </authorList>
    </citation>
    <scope>NUCLEOTIDE SEQUENCE [LARGE SCALE GENOMIC DNA]</scope>
    <source>
        <strain evidence="7 8">DSM 44197</strain>
    </source>
</reference>
<evidence type="ECO:0000313" key="8">
    <source>
        <dbReference type="Proteomes" id="UP000572680"/>
    </source>
</evidence>
<feature type="transmembrane region" description="Helical" evidence="5">
    <location>
        <begin position="20"/>
        <end position="43"/>
    </location>
</feature>
<name>A0A7W3LKA1_ACTNM</name>
<feature type="transmembrane region" description="Helical" evidence="5">
    <location>
        <begin position="338"/>
        <end position="357"/>
    </location>
</feature>
<feature type="transmembrane region" description="Helical" evidence="5">
    <location>
        <begin position="303"/>
        <end position="326"/>
    </location>
</feature>
<evidence type="ECO:0000256" key="2">
    <source>
        <dbReference type="ARBA" id="ARBA00022692"/>
    </source>
</evidence>
<evidence type="ECO:0000313" key="7">
    <source>
        <dbReference type="EMBL" id="MBA8949687.1"/>
    </source>
</evidence>
<feature type="transmembrane region" description="Helical" evidence="5">
    <location>
        <begin position="233"/>
        <end position="250"/>
    </location>
</feature>
<dbReference type="EMBL" id="JACJIA010000001">
    <property type="protein sequence ID" value="MBA8949687.1"/>
    <property type="molecule type" value="Genomic_DNA"/>
</dbReference>
<keyword evidence="4 5" id="KW-0472">Membrane</keyword>
<dbReference type="PROSITE" id="PS50850">
    <property type="entry name" value="MFS"/>
    <property type="match status" value="1"/>
</dbReference>
<keyword evidence="2 5" id="KW-0812">Transmembrane</keyword>
<proteinExistence type="predicted"/>
<feature type="transmembrane region" description="Helical" evidence="5">
    <location>
        <begin position="271"/>
        <end position="297"/>
    </location>
</feature>
<dbReference type="Proteomes" id="UP000572680">
    <property type="component" value="Unassembled WGS sequence"/>
</dbReference>
<feature type="transmembrane region" description="Helical" evidence="5">
    <location>
        <begin position="436"/>
        <end position="457"/>
    </location>
</feature>
<accession>A0A7W3LKA1</accession>
<keyword evidence="8" id="KW-1185">Reference proteome</keyword>
<dbReference type="CDD" id="cd17321">
    <property type="entry name" value="MFS_MMR_MDR_like"/>
    <property type="match status" value="1"/>
</dbReference>
<comment type="caution">
    <text evidence="7">The sequence shown here is derived from an EMBL/GenBank/DDBJ whole genome shotgun (WGS) entry which is preliminary data.</text>
</comment>
<dbReference type="PANTHER" id="PTHR42718:SF39">
    <property type="entry name" value="ACTINORHODIN TRANSPORTER-RELATED"/>
    <property type="match status" value="1"/>
</dbReference>
<feature type="transmembrane region" description="Helical" evidence="5">
    <location>
        <begin position="143"/>
        <end position="165"/>
    </location>
</feature>
<evidence type="ECO:0000256" key="5">
    <source>
        <dbReference type="SAM" id="Phobius"/>
    </source>
</evidence>
<evidence type="ECO:0000256" key="4">
    <source>
        <dbReference type="ARBA" id="ARBA00023136"/>
    </source>
</evidence>
<feature type="transmembrane region" description="Helical" evidence="5">
    <location>
        <begin position="207"/>
        <end position="227"/>
    </location>
</feature>